<keyword evidence="3 7" id="KW-0813">Transport</keyword>
<sequence length="595" mass="65879">MASATENNGVLGDPTKMEHERRSNESSMRDLEKKPVMLSGGAKQIFRPRIIAMACIVSMGGFIFGYDTGQISGFLEMPDFLAKFADQTTTNTDGSVSPAFSNSRSGLIVALLSIGTLIGALIAAPISDKFGRKYSIVFWNIIFCVGVIVQITTTDKWYQVAIGRWVAGLGVGGLSVLTPMYQSETAPRYVRGALVSCYQLFITLGIFVAYCINFGTEANTSSRSWKLPMGIGFIWSGLMVLGIFFMQESPRWEYRQGKIDNARKTIALTYGVNEDHAEVQREIREIEQKMEAERAGGGNHPWYEIFTGPRMAYRTLLGITLQMLQQLTGANYYFYYGTTIFQSIGLSNSYVTSIILGAVNFGCTFPGLYIVEKYGRRPALIYGALWMFMCFLVFASLGHFALGPEGNQSQGVGYAMIVFACLFIAAFASTWGPIVWAVVGEIYPSRYRAKCMALATASNWVWNFLLSFFTPYITSAIDYRYGYVFAGCCFAGALVVYFFVCESHGRSLEEIDTMYILGVKPWKSKHWVPTEGEELPTLDNTYLTPGARGINKKQEARVPEQAMMEHVPESEMQSSGAATGVVVPNVRTGARGEVE</sequence>
<feature type="transmembrane region" description="Helical" evidence="9">
    <location>
        <begin position="227"/>
        <end position="246"/>
    </location>
</feature>
<dbReference type="InterPro" id="IPR036259">
    <property type="entry name" value="MFS_trans_sf"/>
</dbReference>
<evidence type="ECO:0000256" key="5">
    <source>
        <dbReference type="ARBA" id="ARBA00022989"/>
    </source>
</evidence>
<organism evidence="11 12">
    <name type="scientific">Nothophoma quercina</name>
    <dbReference type="NCBI Taxonomy" id="749835"/>
    <lineage>
        <taxon>Eukaryota</taxon>
        <taxon>Fungi</taxon>
        <taxon>Dikarya</taxon>
        <taxon>Ascomycota</taxon>
        <taxon>Pezizomycotina</taxon>
        <taxon>Dothideomycetes</taxon>
        <taxon>Pleosporomycetidae</taxon>
        <taxon>Pleosporales</taxon>
        <taxon>Pleosporineae</taxon>
        <taxon>Didymellaceae</taxon>
        <taxon>Nothophoma</taxon>
    </lineage>
</organism>
<evidence type="ECO:0000256" key="8">
    <source>
        <dbReference type="SAM" id="MobiDB-lite"/>
    </source>
</evidence>
<dbReference type="PANTHER" id="PTHR48022:SF39">
    <property type="entry name" value="MONOSACCHARIDE TRANSPORTER, PUTATIVE-RELATED"/>
    <property type="match status" value="1"/>
</dbReference>
<dbReference type="InterPro" id="IPR050360">
    <property type="entry name" value="MFS_Sugar_Transporters"/>
</dbReference>
<dbReference type="CDD" id="cd17356">
    <property type="entry name" value="MFS_HXT"/>
    <property type="match status" value="1"/>
</dbReference>
<feature type="transmembrane region" description="Helical" evidence="9">
    <location>
        <begin position="134"/>
        <end position="151"/>
    </location>
</feature>
<feature type="transmembrane region" description="Helical" evidence="9">
    <location>
        <begin position="189"/>
        <end position="215"/>
    </location>
</feature>
<feature type="transmembrane region" description="Helical" evidence="9">
    <location>
        <begin position="380"/>
        <end position="402"/>
    </location>
</feature>
<evidence type="ECO:0000313" key="11">
    <source>
        <dbReference type="EMBL" id="KAL1597383.1"/>
    </source>
</evidence>
<keyword evidence="12" id="KW-1185">Reference proteome</keyword>
<evidence type="ECO:0000256" key="6">
    <source>
        <dbReference type="ARBA" id="ARBA00023136"/>
    </source>
</evidence>
<feature type="transmembrane region" description="Helical" evidence="9">
    <location>
        <begin position="50"/>
        <end position="66"/>
    </location>
</feature>
<dbReference type="PROSITE" id="PS50850">
    <property type="entry name" value="MFS"/>
    <property type="match status" value="1"/>
</dbReference>
<feature type="transmembrane region" description="Helical" evidence="9">
    <location>
        <begin position="414"/>
        <end position="439"/>
    </location>
</feature>
<dbReference type="Gene3D" id="1.20.1250.20">
    <property type="entry name" value="MFS general substrate transporter like domains"/>
    <property type="match status" value="1"/>
</dbReference>
<dbReference type="InterPro" id="IPR005828">
    <property type="entry name" value="MFS_sugar_transport-like"/>
</dbReference>
<feature type="transmembrane region" description="Helical" evidence="9">
    <location>
        <begin position="350"/>
        <end position="371"/>
    </location>
</feature>
<evidence type="ECO:0000313" key="12">
    <source>
        <dbReference type="Proteomes" id="UP001521222"/>
    </source>
</evidence>
<dbReference type="SUPFAM" id="SSF103473">
    <property type="entry name" value="MFS general substrate transporter"/>
    <property type="match status" value="1"/>
</dbReference>
<dbReference type="InterPro" id="IPR005829">
    <property type="entry name" value="Sugar_transporter_CS"/>
</dbReference>
<dbReference type="InterPro" id="IPR003663">
    <property type="entry name" value="Sugar/inositol_transpt"/>
</dbReference>
<keyword evidence="4 9" id="KW-0812">Transmembrane</keyword>
<feature type="transmembrane region" description="Helical" evidence="9">
    <location>
        <begin position="157"/>
        <end position="177"/>
    </location>
</feature>
<feature type="transmembrane region" description="Helical" evidence="9">
    <location>
        <begin position="107"/>
        <end position="127"/>
    </location>
</feature>
<evidence type="ECO:0000256" key="1">
    <source>
        <dbReference type="ARBA" id="ARBA00004141"/>
    </source>
</evidence>
<evidence type="ECO:0000256" key="4">
    <source>
        <dbReference type="ARBA" id="ARBA00022692"/>
    </source>
</evidence>
<keyword evidence="5 9" id="KW-1133">Transmembrane helix</keyword>
<evidence type="ECO:0000256" key="9">
    <source>
        <dbReference type="SAM" id="Phobius"/>
    </source>
</evidence>
<feature type="transmembrane region" description="Helical" evidence="9">
    <location>
        <begin position="451"/>
        <end position="469"/>
    </location>
</feature>
<feature type="transmembrane region" description="Helical" evidence="9">
    <location>
        <begin position="316"/>
        <end position="335"/>
    </location>
</feature>
<feature type="compositionally biased region" description="Basic and acidic residues" evidence="8">
    <location>
        <begin position="15"/>
        <end position="33"/>
    </location>
</feature>
<gene>
    <name evidence="11" type="primary">HXT5_3</name>
    <name evidence="11" type="ORF">SLS59_007412</name>
</gene>
<dbReference type="PROSITE" id="PS00216">
    <property type="entry name" value="SUGAR_TRANSPORT_1"/>
    <property type="match status" value="1"/>
</dbReference>
<protein>
    <submittedName>
        <fullName evidence="11">Hexose transporter hxt5</fullName>
    </submittedName>
</protein>
<proteinExistence type="inferred from homology"/>
<comment type="subcellular location">
    <subcellularLocation>
        <location evidence="1">Membrane</location>
        <topology evidence="1">Multi-pass membrane protein</topology>
    </subcellularLocation>
</comment>
<dbReference type="EMBL" id="JAKIXB020000026">
    <property type="protein sequence ID" value="KAL1597383.1"/>
    <property type="molecule type" value="Genomic_DNA"/>
</dbReference>
<name>A0ABR3QYZ5_9PLEO</name>
<evidence type="ECO:0000256" key="7">
    <source>
        <dbReference type="RuleBase" id="RU003346"/>
    </source>
</evidence>
<comment type="caution">
    <text evidence="11">The sequence shown here is derived from an EMBL/GenBank/DDBJ whole genome shotgun (WGS) entry which is preliminary data.</text>
</comment>
<dbReference type="Proteomes" id="UP001521222">
    <property type="component" value="Unassembled WGS sequence"/>
</dbReference>
<reference evidence="11 12" key="1">
    <citation type="submission" date="2024-02" db="EMBL/GenBank/DDBJ databases">
        <title>De novo assembly and annotation of 12 fungi associated with fruit tree decline syndrome in Ontario, Canada.</title>
        <authorList>
            <person name="Sulman M."/>
            <person name="Ellouze W."/>
            <person name="Ilyukhin E."/>
        </authorList>
    </citation>
    <scope>NUCLEOTIDE SEQUENCE [LARGE SCALE GENOMIC DNA]</scope>
    <source>
        <strain evidence="11 12">M97-236</strain>
    </source>
</reference>
<comment type="similarity">
    <text evidence="2 7">Belongs to the major facilitator superfamily. Sugar transporter (TC 2.A.1.1) family.</text>
</comment>
<dbReference type="Pfam" id="PF00083">
    <property type="entry name" value="Sugar_tr"/>
    <property type="match status" value="1"/>
</dbReference>
<feature type="transmembrane region" description="Helical" evidence="9">
    <location>
        <begin position="481"/>
        <end position="500"/>
    </location>
</feature>
<dbReference type="PRINTS" id="PR00171">
    <property type="entry name" value="SUGRTRNSPORT"/>
</dbReference>
<evidence type="ECO:0000256" key="2">
    <source>
        <dbReference type="ARBA" id="ARBA00010992"/>
    </source>
</evidence>
<evidence type="ECO:0000256" key="3">
    <source>
        <dbReference type="ARBA" id="ARBA00022448"/>
    </source>
</evidence>
<dbReference type="InterPro" id="IPR020846">
    <property type="entry name" value="MFS_dom"/>
</dbReference>
<dbReference type="PANTHER" id="PTHR48022">
    <property type="entry name" value="PLASTIDIC GLUCOSE TRANSPORTER 4"/>
    <property type="match status" value="1"/>
</dbReference>
<accession>A0ABR3QYZ5</accession>
<evidence type="ECO:0000259" key="10">
    <source>
        <dbReference type="PROSITE" id="PS50850"/>
    </source>
</evidence>
<feature type="domain" description="Major facilitator superfamily (MFS) profile" evidence="10">
    <location>
        <begin position="53"/>
        <end position="504"/>
    </location>
</feature>
<keyword evidence="6 9" id="KW-0472">Membrane</keyword>
<dbReference type="PROSITE" id="PS00217">
    <property type="entry name" value="SUGAR_TRANSPORT_2"/>
    <property type="match status" value="1"/>
</dbReference>
<dbReference type="NCBIfam" id="TIGR00879">
    <property type="entry name" value="SP"/>
    <property type="match status" value="1"/>
</dbReference>
<feature type="region of interest" description="Disordered" evidence="8">
    <location>
        <begin position="1"/>
        <end position="33"/>
    </location>
</feature>